<evidence type="ECO:0000313" key="3">
    <source>
        <dbReference type="EMBL" id="KAG2370756.1"/>
    </source>
</evidence>
<evidence type="ECO:0000313" key="4">
    <source>
        <dbReference type="Proteomes" id="UP000816034"/>
    </source>
</evidence>
<evidence type="ECO:0000256" key="1">
    <source>
        <dbReference type="SAM" id="Coils"/>
    </source>
</evidence>
<accession>A0AA88GBD2</accession>
<dbReference type="RefSeq" id="XP_044541620.1">
    <property type="nucleotide sequence ID" value="XM_044690217.1"/>
</dbReference>
<keyword evidence="4" id="KW-1185">Reference proteome</keyword>
<protein>
    <submittedName>
        <fullName evidence="3">Uncharacterized protein</fullName>
    </submittedName>
</protein>
<organism evidence="3 4">
    <name type="scientific">Naegleria lovaniensis</name>
    <name type="common">Amoeba</name>
    <dbReference type="NCBI Taxonomy" id="51637"/>
    <lineage>
        <taxon>Eukaryota</taxon>
        <taxon>Discoba</taxon>
        <taxon>Heterolobosea</taxon>
        <taxon>Tetramitia</taxon>
        <taxon>Eutetramitia</taxon>
        <taxon>Vahlkampfiidae</taxon>
        <taxon>Naegleria</taxon>
    </lineage>
</organism>
<dbReference type="AlphaFoldDB" id="A0AA88GBD2"/>
<feature type="coiled-coil region" evidence="1">
    <location>
        <begin position="129"/>
        <end position="203"/>
    </location>
</feature>
<feature type="region of interest" description="Disordered" evidence="2">
    <location>
        <begin position="296"/>
        <end position="322"/>
    </location>
</feature>
<gene>
    <name evidence="3" type="ORF">C9374_014250</name>
</gene>
<dbReference type="GeneID" id="68106703"/>
<feature type="compositionally biased region" description="Polar residues" evidence="2">
    <location>
        <begin position="296"/>
        <end position="308"/>
    </location>
</feature>
<keyword evidence="1" id="KW-0175">Coiled coil</keyword>
<proteinExistence type="predicted"/>
<dbReference type="InterPro" id="IPR027267">
    <property type="entry name" value="AH/BAR_dom_sf"/>
</dbReference>
<sequence length="322" mass="36705">MGNSKSQSLAQSECSELIPITSGVSYRDALMDHFPSLIQRMEHSSTELKSFLSFISQTRDLYTNMYETFDQKNIKALKSGSADEGEYGVFGKVVSEMRQTSSQLKSSCTELATLSNDSKALSDEFNSYLKKARKEEKKLSEEVSTFKKNYEKALKKEESQKATKLELERMLTLSEKPLSNQEKEKLERKLRDLEPALEKLESDNRLLLLKFQEREEVYKIGLGNILSHLEFIDRKRFSLMKELTKRLLEILKTVGACISDNAAQVNITIKNLEDEKVFANFVASCRNEVFIPAATTTQPANEQQQTVVTEEGPMMESNETQE</sequence>
<evidence type="ECO:0000256" key="2">
    <source>
        <dbReference type="SAM" id="MobiDB-lite"/>
    </source>
</evidence>
<comment type="caution">
    <text evidence="3">The sequence shown here is derived from an EMBL/GenBank/DDBJ whole genome shotgun (WGS) entry which is preliminary data.</text>
</comment>
<name>A0AA88GBD2_NAELO</name>
<dbReference type="Proteomes" id="UP000816034">
    <property type="component" value="Unassembled WGS sequence"/>
</dbReference>
<dbReference type="EMBL" id="PYSW02000081">
    <property type="protein sequence ID" value="KAG2370756.1"/>
    <property type="molecule type" value="Genomic_DNA"/>
</dbReference>
<dbReference type="SUPFAM" id="SSF103657">
    <property type="entry name" value="BAR/IMD domain-like"/>
    <property type="match status" value="1"/>
</dbReference>
<reference evidence="3 4" key="1">
    <citation type="journal article" date="2018" name="BMC Genomics">
        <title>The genome of Naegleria lovaniensis, the basis for a comparative approach to unravel pathogenicity factors of the human pathogenic amoeba N. fowleri.</title>
        <authorList>
            <person name="Liechti N."/>
            <person name="Schurch N."/>
            <person name="Bruggmann R."/>
            <person name="Wittwer M."/>
        </authorList>
    </citation>
    <scope>NUCLEOTIDE SEQUENCE [LARGE SCALE GENOMIC DNA]</scope>
    <source>
        <strain evidence="3 4">ATCC 30569</strain>
    </source>
</reference>
<dbReference type="Gene3D" id="1.20.1270.60">
    <property type="entry name" value="Arfaptin homology (AH) domain/BAR domain"/>
    <property type="match status" value="1"/>
</dbReference>